<dbReference type="AlphaFoldDB" id="A0A9P0BF03"/>
<accession>A0A9P0BF03</accession>
<feature type="transmembrane region" description="Helical" evidence="9">
    <location>
        <begin position="195"/>
        <end position="216"/>
    </location>
</feature>
<keyword evidence="3" id="KW-1003">Cell membrane</keyword>
<dbReference type="PANTHER" id="PTHR42643:SF30">
    <property type="entry name" value="IONOTROPIC RECEPTOR 40A-RELATED"/>
    <property type="match status" value="1"/>
</dbReference>
<keyword evidence="5 9" id="KW-1133">Transmembrane helix</keyword>
<dbReference type="OrthoDB" id="5984008at2759"/>
<dbReference type="Gene3D" id="1.10.287.70">
    <property type="match status" value="1"/>
</dbReference>
<evidence type="ECO:0000256" key="5">
    <source>
        <dbReference type="ARBA" id="ARBA00022989"/>
    </source>
</evidence>
<feature type="transmembrane region" description="Helical" evidence="9">
    <location>
        <begin position="468"/>
        <end position="490"/>
    </location>
</feature>
<evidence type="ECO:0000256" key="1">
    <source>
        <dbReference type="ARBA" id="ARBA00004651"/>
    </source>
</evidence>
<dbReference type="InterPro" id="IPR001320">
    <property type="entry name" value="Iontro_rcpt_C"/>
</dbReference>
<evidence type="ECO:0000313" key="12">
    <source>
        <dbReference type="Proteomes" id="UP001154078"/>
    </source>
</evidence>
<comment type="subcellular location">
    <subcellularLocation>
        <location evidence="1">Cell membrane</location>
        <topology evidence="1">Multi-pass membrane protein</topology>
    </subcellularLocation>
</comment>
<dbReference type="EMBL" id="OV121138">
    <property type="protein sequence ID" value="CAH0560612.1"/>
    <property type="molecule type" value="Genomic_DNA"/>
</dbReference>
<dbReference type="InterPro" id="IPR052192">
    <property type="entry name" value="Insect_Ionotropic_Sensory_Rcpt"/>
</dbReference>
<evidence type="ECO:0000256" key="8">
    <source>
        <dbReference type="ARBA" id="ARBA00023180"/>
    </source>
</evidence>
<evidence type="ECO:0000313" key="11">
    <source>
        <dbReference type="EMBL" id="CAH0560612.1"/>
    </source>
</evidence>
<keyword evidence="7" id="KW-0675">Receptor</keyword>
<evidence type="ECO:0000256" key="4">
    <source>
        <dbReference type="ARBA" id="ARBA00022692"/>
    </source>
</evidence>
<evidence type="ECO:0000256" key="6">
    <source>
        <dbReference type="ARBA" id="ARBA00023136"/>
    </source>
</evidence>
<dbReference type="SUPFAM" id="SSF53850">
    <property type="entry name" value="Periplasmic binding protein-like II"/>
    <property type="match status" value="1"/>
</dbReference>
<feature type="domain" description="Ionotropic glutamate receptor C-terminal" evidence="10">
    <location>
        <begin position="196"/>
        <end position="476"/>
    </location>
</feature>
<keyword evidence="6 9" id="KW-0472">Membrane</keyword>
<evidence type="ECO:0000256" key="7">
    <source>
        <dbReference type="ARBA" id="ARBA00023170"/>
    </source>
</evidence>
<organism evidence="11 12">
    <name type="scientific">Brassicogethes aeneus</name>
    <name type="common">Rape pollen beetle</name>
    <name type="synonym">Meligethes aeneus</name>
    <dbReference type="NCBI Taxonomy" id="1431903"/>
    <lineage>
        <taxon>Eukaryota</taxon>
        <taxon>Metazoa</taxon>
        <taxon>Ecdysozoa</taxon>
        <taxon>Arthropoda</taxon>
        <taxon>Hexapoda</taxon>
        <taxon>Insecta</taxon>
        <taxon>Pterygota</taxon>
        <taxon>Neoptera</taxon>
        <taxon>Endopterygota</taxon>
        <taxon>Coleoptera</taxon>
        <taxon>Polyphaga</taxon>
        <taxon>Cucujiformia</taxon>
        <taxon>Nitidulidae</taxon>
        <taxon>Meligethinae</taxon>
        <taxon>Brassicogethes</taxon>
    </lineage>
</organism>
<keyword evidence="8" id="KW-0325">Glycoprotein</keyword>
<proteinExistence type="inferred from homology"/>
<dbReference type="GO" id="GO:0005886">
    <property type="term" value="C:plasma membrane"/>
    <property type="evidence" value="ECO:0007669"/>
    <property type="project" value="UniProtKB-SubCell"/>
</dbReference>
<dbReference type="SUPFAM" id="SSF81324">
    <property type="entry name" value="Voltage-gated potassium channels"/>
    <property type="match status" value="1"/>
</dbReference>
<sequence length="589" mass="67664">MGLVDMFVAGLCFNLTCPLEPYIKNYCFKNTFTNISRGIGVDHVNVTCPVIDINTLKRKQELNYLRDELKGLNIKVTTINNGILSGHSTSLNGSTIGTGIAFEILNILQKKFKFAYSLTIPKNNVFGSRNDGVFDLLRKKKADIGVAFFPILQIKTFTNFVKYSPSLDTGEWVVLLRRPEESATGSGLLAPFTKWVWILIILSLLVVGPIIYLIIYLRHRICKDDTKVYSLSNCMWFVYGALLKQGTTLSPMTDSSRLLFSTWWIFITILTAFYTANLTAFLTLSKFTLPIEEPEDIGKNHYKWITNRGNAIEDQIYHETRIDVKDYMVENEKLKNILGPQAYSESNDQADKKILKDYITRGSVMFIREKPIIDYVMYDDYKEKMKENIKENKRCTFVITKFPVATFARGFVYNKQFRYSQVFDSAIQQLVESGIIKFKLKEFLPDTEICPLDLGNKERQLRNSDLSMTYIIVGGGLIVSSIVFLIEILIEKCKKRKSSLYHNKPPLYLKRPATKILDFQNNNIDFVPQKKSFVTPPPPYNTLFNSQFVKGGYKIKNINGRDYWVNKTHSPSNIIPYRTPSALLFQFTN</sequence>
<dbReference type="GO" id="GO:0050906">
    <property type="term" value="P:detection of stimulus involved in sensory perception"/>
    <property type="evidence" value="ECO:0007669"/>
    <property type="project" value="UniProtKB-ARBA"/>
</dbReference>
<name>A0A9P0BF03_BRAAE</name>
<gene>
    <name evidence="11" type="ORF">MELIAE_LOCUS10342</name>
</gene>
<reference evidence="11" key="1">
    <citation type="submission" date="2021-12" db="EMBL/GenBank/DDBJ databases">
        <authorList>
            <person name="King R."/>
        </authorList>
    </citation>
    <scope>NUCLEOTIDE SEQUENCE</scope>
</reference>
<dbReference type="Proteomes" id="UP001154078">
    <property type="component" value="Chromosome 7"/>
</dbReference>
<evidence type="ECO:0000259" key="10">
    <source>
        <dbReference type="Pfam" id="PF00060"/>
    </source>
</evidence>
<evidence type="ECO:0000256" key="3">
    <source>
        <dbReference type="ARBA" id="ARBA00022475"/>
    </source>
</evidence>
<evidence type="ECO:0000256" key="2">
    <source>
        <dbReference type="ARBA" id="ARBA00008685"/>
    </source>
</evidence>
<dbReference type="PANTHER" id="PTHR42643">
    <property type="entry name" value="IONOTROPIC RECEPTOR 20A-RELATED"/>
    <property type="match status" value="1"/>
</dbReference>
<protein>
    <recommendedName>
        <fullName evidence="10">Ionotropic glutamate receptor C-terminal domain-containing protein</fullName>
    </recommendedName>
</protein>
<dbReference type="GO" id="GO:0015276">
    <property type="term" value="F:ligand-gated monoatomic ion channel activity"/>
    <property type="evidence" value="ECO:0007669"/>
    <property type="project" value="InterPro"/>
</dbReference>
<feature type="transmembrane region" description="Helical" evidence="9">
    <location>
        <begin position="263"/>
        <end position="284"/>
    </location>
</feature>
<keyword evidence="4 9" id="KW-0812">Transmembrane</keyword>
<dbReference type="Gene3D" id="3.40.190.10">
    <property type="entry name" value="Periplasmic binding protein-like II"/>
    <property type="match status" value="1"/>
</dbReference>
<keyword evidence="12" id="KW-1185">Reference proteome</keyword>
<dbReference type="Pfam" id="PF00060">
    <property type="entry name" value="Lig_chan"/>
    <property type="match status" value="1"/>
</dbReference>
<comment type="similarity">
    <text evidence="2">Belongs to the glutamate-gated ion channel (TC 1.A.10.1) family.</text>
</comment>
<evidence type="ECO:0000256" key="9">
    <source>
        <dbReference type="SAM" id="Phobius"/>
    </source>
</evidence>